<accession>A0A444YT85</accession>
<feature type="compositionally biased region" description="Polar residues" evidence="1">
    <location>
        <begin position="12"/>
        <end position="23"/>
    </location>
</feature>
<dbReference type="Pfam" id="PF03004">
    <property type="entry name" value="Transposase_24"/>
    <property type="match status" value="1"/>
</dbReference>
<protein>
    <submittedName>
        <fullName evidence="2">Uncharacterized protein</fullName>
    </submittedName>
</protein>
<evidence type="ECO:0000313" key="3">
    <source>
        <dbReference type="Proteomes" id="UP000289738"/>
    </source>
</evidence>
<proteinExistence type="predicted"/>
<name>A0A444YT85_ARAHY</name>
<dbReference type="InterPro" id="IPR004252">
    <property type="entry name" value="Probable_transposase_24"/>
</dbReference>
<evidence type="ECO:0000256" key="1">
    <source>
        <dbReference type="SAM" id="MobiDB-lite"/>
    </source>
</evidence>
<feature type="region of interest" description="Disordered" evidence="1">
    <location>
        <begin position="1"/>
        <end position="23"/>
    </location>
</feature>
<organism evidence="2 3">
    <name type="scientific">Arachis hypogaea</name>
    <name type="common">Peanut</name>
    <dbReference type="NCBI Taxonomy" id="3818"/>
    <lineage>
        <taxon>Eukaryota</taxon>
        <taxon>Viridiplantae</taxon>
        <taxon>Streptophyta</taxon>
        <taxon>Embryophyta</taxon>
        <taxon>Tracheophyta</taxon>
        <taxon>Spermatophyta</taxon>
        <taxon>Magnoliopsida</taxon>
        <taxon>eudicotyledons</taxon>
        <taxon>Gunneridae</taxon>
        <taxon>Pentapetalae</taxon>
        <taxon>rosids</taxon>
        <taxon>fabids</taxon>
        <taxon>Fabales</taxon>
        <taxon>Fabaceae</taxon>
        <taxon>Papilionoideae</taxon>
        <taxon>50 kb inversion clade</taxon>
        <taxon>dalbergioids sensu lato</taxon>
        <taxon>Dalbergieae</taxon>
        <taxon>Pterocarpus clade</taxon>
        <taxon>Arachis</taxon>
    </lineage>
</organism>
<gene>
    <name evidence="2" type="ORF">Ahy_B06g084972</name>
</gene>
<dbReference type="AlphaFoldDB" id="A0A444YT85"/>
<reference evidence="2 3" key="1">
    <citation type="submission" date="2019-01" db="EMBL/GenBank/DDBJ databases">
        <title>Sequencing of cultivated peanut Arachis hypogaea provides insights into genome evolution and oil improvement.</title>
        <authorList>
            <person name="Chen X."/>
        </authorList>
    </citation>
    <scope>NUCLEOTIDE SEQUENCE [LARGE SCALE GENOMIC DNA]</scope>
    <source>
        <strain evidence="3">cv. Fuhuasheng</strain>
        <tissue evidence="2">Leaves</tissue>
    </source>
</reference>
<sequence>MRETHPKDNVIPKNSKTAQGKLNQASDCGGFGVSLHTSGSVTVPKHKAKMSKSLKRPSTPLELFECTHKHKDHEWVDKRSKHIDVSLSFSLIHLSLYWLFHGIEEAIQTASKEGSNAPNEVDVWCDTTGIKKRRIYELGIESTVIDKMPSCHSSSSQSSKWLLFIPWPNAKAQDPSKKARPKGLSLTSSPNQPLPSRYSLRLALKKSGSRVSRQISTHLHE</sequence>
<feature type="compositionally biased region" description="Basic and acidic residues" evidence="1">
    <location>
        <begin position="1"/>
        <end position="10"/>
    </location>
</feature>
<dbReference type="EMBL" id="SDMP01000016">
    <property type="protein sequence ID" value="RYR05124.1"/>
    <property type="molecule type" value="Genomic_DNA"/>
</dbReference>
<evidence type="ECO:0000313" key="2">
    <source>
        <dbReference type="EMBL" id="RYR05124.1"/>
    </source>
</evidence>
<comment type="caution">
    <text evidence="2">The sequence shown here is derived from an EMBL/GenBank/DDBJ whole genome shotgun (WGS) entry which is preliminary data.</text>
</comment>
<dbReference type="Proteomes" id="UP000289738">
    <property type="component" value="Chromosome B06"/>
</dbReference>
<keyword evidence="3" id="KW-1185">Reference proteome</keyword>
<feature type="region of interest" description="Disordered" evidence="1">
    <location>
        <begin position="172"/>
        <end position="197"/>
    </location>
</feature>